<dbReference type="Proteomes" id="UP001467690">
    <property type="component" value="Unassembled WGS sequence"/>
</dbReference>
<dbReference type="InterPro" id="IPR011990">
    <property type="entry name" value="TPR-like_helical_dom_sf"/>
</dbReference>
<evidence type="ECO:0000313" key="3">
    <source>
        <dbReference type="EMBL" id="MER2492863.1"/>
    </source>
</evidence>
<reference evidence="3 4" key="1">
    <citation type="submission" date="2024-06" db="EMBL/GenBank/DDBJ databases">
        <authorList>
            <person name="Chen R.Y."/>
        </authorList>
    </citation>
    <scope>NUCLEOTIDE SEQUENCE [LARGE SCALE GENOMIC DNA]</scope>
    <source>
        <strain evidence="3 4">D2</strain>
    </source>
</reference>
<accession>A0ABV1RIV6</accession>
<evidence type="ECO:0000313" key="4">
    <source>
        <dbReference type="Proteomes" id="UP001467690"/>
    </source>
</evidence>
<proteinExistence type="predicted"/>
<evidence type="ECO:0000256" key="2">
    <source>
        <dbReference type="SAM" id="MobiDB-lite"/>
    </source>
</evidence>
<feature type="region of interest" description="Disordered" evidence="2">
    <location>
        <begin position="201"/>
        <end position="232"/>
    </location>
</feature>
<keyword evidence="1" id="KW-0175">Coiled coil</keyword>
<dbReference type="SMART" id="SM00671">
    <property type="entry name" value="SEL1"/>
    <property type="match status" value="2"/>
</dbReference>
<organism evidence="3 4">
    <name type="scientific">Catenovulum sediminis</name>
    <dbReference type="NCBI Taxonomy" id="1740262"/>
    <lineage>
        <taxon>Bacteria</taxon>
        <taxon>Pseudomonadati</taxon>
        <taxon>Pseudomonadota</taxon>
        <taxon>Gammaproteobacteria</taxon>
        <taxon>Alteromonadales</taxon>
        <taxon>Alteromonadaceae</taxon>
        <taxon>Catenovulum</taxon>
    </lineage>
</organism>
<feature type="compositionally biased region" description="Basic and acidic residues" evidence="2">
    <location>
        <begin position="211"/>
        <end position="225"/>
    </location>
</feature>
<feature type="coiled-coil region" evidence="1">
    <location>
        <begin position="99"/>
        <end position="177"/>
    </location>
</feature>
<gene>
    <name evidence="3" type="ORF">ABS311_13335</name>
</gene>
<sequence length="352" mass="40377">MSQHPIQENKIDWITLEQASEITGASLAIIQDTFRKYQDNPKALKTQSIDGEIFVDKRQIINLFPASATVVEKEKIPGTLFRWFDDLRRAYETSLNTMFKRVEAVKDEHKNDLESAYKQQIALLEKKHQQQIKQFAIHYKQQMQHLQSSIHRLEKDAEFYQNQIVTQQDTIAKLNSRYDAVILALKNKGTIAEKDITPDNNLLAGQADQSEQNKEKIPPAEETHKNTVPNDSESLNEEIDKLLEIAFHARDEKDYSVAVKNFELAAFLGSSKAMGALGRCYFVGEGVEKNIEKGIAWLYLASEYHFEPAKIKIQQVQIKHPEEYTNALQLADALAIQIKLKQTQIVHDAREK</sequence>
<comment type="caution">
    <text evidence="3">The sequence shown here is derived from an EMBL/GenBank/DDBJ whole genome shotgun (WGS) entry which is preliminary data.</text>
</comment>
<dbReference type="Gene3D" id="1.25.40.10">
    <property type="entry name" value="Tetratricopeptide repeat domain"/>
    <property type="match status" value="1"/>
</dbReference>
<evidence type="ECO:0008006" key="5">
    <source>
        <dbReference type="Google" id="ProtNLM"/>
    </source>
</evidence>
<keyword evidence="4" id="KW-1185">Reference proteome</keyword>
<dbReference type="SUPFAM" id="SSF81901">
    <property type="entry name" value="HCP-like"/>
    <property type="match status" value="1"/>
</dbReference>
<dbReference type="InterPro" id="IPR006597">
    <property type="entry name" value="Sel1-like"/>
</dbReference>
<dbReference type="Pfam" id="PF08238">
    <property type="entry name" value="Sel1"/>
    <property type="match status" value="2"/>
</dbReference>
<name>A0ABV1RIV6_9ALTE</name>
<protein>
    <recommendedName>
        <fullName evidence="5">Sel1 repeat family protein</fullName>
    </recommendedName>
</protein>
<evidence type="ECO:0000256" key="1">
    <source>
        <dbReference type="SAM" id="Coils"/>
    </source>
</evidence>
<dbReference type="RefSeq" id="WP_350402339.1">
    <property type="nucleotide sequence ID" value="NZ_JBELOE010000236.1"/>
</dbReference>
<dbReference type="EMBL" id="JBELOE010000236">
    <property type="protein sequence ID" value="MER2492863.1"/>
    <property type="molecule type" value="Genomic_DNA"/>
</dbReference>